<accession>A0A433Y5N5</accession>
<organism evidence="1 2">
    <name type="scientific">Paenibacillus anaericanus</name>
    <dbReference type="NCBI Taxonomy" id="170367"/>
    <lineage>
        <taxon>Bacteria</taxon>
        <taxon>Bacillati</taxon>
        <taxon>Bacillota</taxon>
        <taxon>Bacilli</taxon>
        <taxon>Bacillales</taxon>
        <taxon>Paenibacillaceae</taxon>
        <taxon>Paenibacillus</taxon>
    </lineage>
</organism>
<dbReference type="AlphaFoldDB" id="A0A433Y5N5"/>
<evidence type="ECO:0000313" key="1">
    <source>
        <dbReference type="EMBL" id="RUT43899.1"/>
    </source>
</evidence>
<proteinExistence type="predicted"/>
<dbReference type="InterPro" id="IPR045507">
    <property type="entry name" value="DUF6483"/>
</dbReference>
<evidence type="ECO:0000313" key="2">
    <source>
        <dbReference type="Proteomes" id="UP000279446"/>
    </source>
</evidence>
<gene>
    <name evidence="1" type="ORF">EJP82_18310</name>
</gene>
<sequence length="220" mass="25857">MLRRDYLVRMIEEMTEMIGKVFGLKQERKFIEALWEIDDLYKKQFRLNSNLLRALSARDITEMFRSSGEIEADKLQSLAYLLKEEASIYYAMGQHNEGIICFMKSLHLYLTAAMNGADRSLWNLNEEVKELLLHLKGYRLPTDTERLLFRFEEYEGRFDQAENVLFRLLHDEAIPLDEGIAFYDRLLVLEPQILEQGGLPLSEVMEGLAELQSRFLYSEI</sequence>
<keyword evidence="2" id="KW-1185">Reference proteome</keyword>
<dbReference type="OrthoDB" id="1905743at2"/>
<reference evidence="1 2" key="1">
    <citation type="submission" date="2018-12" db="EMBL/GenBank/DDBJ databases">
        <authorList>
            <person name="Sun L."/>
            <person name="Chen Z."/>
        </authorList>
    </citation>
    <scope>NUCLEOTIDE SEQUENCE [LARGE SCALE GENOMIC DNA]</scope>
    <source>
        <strain evidence="1 2">DSM 15890</strain>
    </source>
</reference>
<dbReference type="RefSeq" id="WP_127193521.1">
    <property type="nucleotide sequence ID" value="NZ_RZNY01000016.1"/>
</dbReference>
<dbReference type="EMBL" id="RZNY01000016">
    <property type="protein sequence ID" value="RUT43899.1"/>
    <property type="molecule type" value="Genomic_DNA"/>
</dbReference>
<name>A0A433Y5N5_9BACL</name>
<protein>
    <recommendedName>
        <fullName evidence="3">Tetratricopeptide repeat protein</fullName>
    </recommendedName>
</protein>
<dbReference type="Pfam" id="PF20092">
    <property type="entry name" value="DUF6483"/>
    <property type="match status" value="1"/>
</dbReference>
<dbReference type="Proteomes" id="UP000279446">
    <property type="component" value="Unassembled WGS sequence"/>
</dbReference>
<comment type="caution">
    <text evidence="1">The sequence shown here is derived from an EMBL/GenBank/DDBJ whole genome shotgun (WGS) entry which is preliminary data.</text>
</comment>
<evidence type="ECO:0008006" key="3">
    <source>
        <dbReference type="Google" id="ProtNLM"/>
    </source>
</evidence>